<gene>
    <name evidence="10" type="ORF">NLI96_g161</name>
</gene>
<feature type="region of interest" description="Disordered" evidence="8">
    <location>
        <begin position="819"/>
        <end position="849"/>
    </location>
</feature>
<feature type="region of interest" description="Disordered" evidence="8">
    <location>
        <begin position="369"/>
        <end position="422"/>
    </location>
</feature>
<dbReference type="GO" id="GO:0000045">
    <property type="term" value="P:autophagosome assembly"/>
    <property type="evidence" value="ECO:0007669"/>
    <property type="project" value="TreeGrafter"/>
</dbReference>
<feature type="domain" description="Protein kinase" evidence="9">
    <location>
        <begin position="17"/>
        <end position="323"/>
    </location>
</feature>
<dbReference type="EC" id="2.7.11.1" evidence="1"/>
<dbReference type="GO" id="GO:0034045">
    <property type="term" value="C:phagophore assembly site membrane"/>
    <property type="evidence" value="ECO:0007669"/>
    <property type="project" value="TreeGrafter"/>
</dbReference>
<evidence type="ECO:0000256" key="6">
    <source>
        <dbReference type="ARBA" id="ARBA00030237"/>
    </source>
</evidence>
<dbReference type="PROSITE" id="PS00108">
    <property type="entry name" value="PROTEIN_KINASE_ST"/>
    <property type="match status" value="1"/>
</dbReference>
<accession>A0AAD5YJN3</accession>
<feature type="region of interest" description="Disordered" evidence="8">
    <location>
        <begin position="478"/>
        <end position="520"/>
    </location>
</feature>
<organism evidence="10 11">
    <name type="scientific">Meripilus lineatus</name>
    <dbReference type="NCBI Taxonomy" id="2056292"/>
    <lineage>
        <taxon>Eukaryota</taxon>
        <taxon>Fungi</taxon>
        <taxon>Dikarya</taxon>
        <taxon>Basidiomycota</taxon>
        <taxon>Agaricomycotina</taxon>
        <taxon>Agaricomycetes</taxon>
        <taxon>Polyporales</taxon>
        <taxon>Meripilaceae</taxon>
        <taxon>Meripilus</taxon>
    </lineage>
</organism>
<feature type="binding site" evidence="7">
    <location>
        <position position="46"/>
    </location>
    <ligand>
        <name>ATP</name>
        <dbReference type="ChEBI" id="CHEBI:30616"/>
    </ligand>
</feature>
<dbReference type="Gene3D" id="1.10.510.10">
    <property type="entry name" value="Transferase(Phosphotransferase) domain 1"/>
    <property type="match status" value="1"/>
</dbReference>
<dbReference type="GO" id="GO:0000422">
    <property type="term" value="P:autophagy of mitochondrion"/>
    <property type="evidence" value="ECO:0007669"/>
    <property type="project" value="TreeGrafter"/>
</dbReference>
<keyword evidence="2" id="KW-0808">Transferase</keyword>
<dbReference type="GO" id="GO:0005776">
    <property type="term" value="C:autophagosome"/>
    <property type="evidence" value="ECO:0007669"/>
    <property type="project" value="TreeGrafter"/>
</dbReference>
<dbReference type="FunFam" id="3.30.200.20:FF:000042">
    <property type="entry name" value="Aurora kinase A"/>
    <property type="match status" value="1"/>
</dbReference>
<dbReference type="Pfam" id="PF00069">
    <property type="entry name" value="Pkinase"/>
    <property type="match status" value="1"/>
</dbReference>
<feature type="region of interest" description="Disordered" evidence="8">
    <location>
        <begin position="1"/>
        <end position="20"/>
    </location>
</feature>
<sequence length="849" mass="96083">MPPSAPSRHQGAHPVHNQIDHDLGKGSFATVYRGYHEQTRVEVAIKTVNRSNLTQKLFENLQGEIEILKGLSHRHITKLLDIVHAERNIYLIIEFCAGGDLSNYIKKRGRVEGLEYVPSEGAAPIYYPHPRTGGLDETVVRSFLRQLARALKFLRHRNLIHRDIKPQNLLLNPASRDDLSRGHPLGVPILKVADFGFARNLPQAMLAETLCGSPLYMAPEILRYEKYDAKADLWSVGAVLYEMAVGKPPFRAQNHIELIKKIDNSKGVKFPDEDPQYVARLAENGDDIKPVPDDVKKLIRSLLKKLPAERSSFEEFFTSTAMVNSKFPRPGRDPMPMQDDDDVPTSIPEHHKLIPPEVLDPKAMIPPSKFNFRRREIGDPTRTSPIHGNEDRIPGGVSRPAETKPSPKSSEGSGIPGENDEDGFLRREYVLVDDRPAVEINRAVDEIHAARRKPLRDQKILMTAAEDRSRAQRALANGAENLSTPDQPTSSTPISFPPPPNSHLPPPLSSSPSSAGSKANALTRALNLASKKLFGSGARSSPHYREYTSQSPRKQQFLTSRAGLGLDVHGHSIDPMEDEILAALEELAQKTDVLTHWADEMYEYVKAVPQKPLRDPAKFIKLEGEADRHAARRKNADIQAEYNAMTCVALYMLLMTFSQKGVDRLRNYHEHLRMRDPDGEIEVSDGFDEALNWFKDHFIKCHERAARVKTWLPAQYNGPPTFLDQLVYDRALTLSRTAARKELLDQAHSPDECEKLYEESLWCLYALQDDLLQTDNPFVDEDRNTIQTWIKRTKLRLVRCRVRMGMNDRERLRDARLDKNLDDVQREPPPWEVGQIMSPTPSEQPTQEA</sequence>
<evidence type="ECO:0000256" key="2">
    <source>
        <dbReference type="ARBA" id="ARBA00022679"/>
    </source>
</evidence>
<evidence type="ECO:0000256" key="1">
    <source>
        <dbReference type="ARBA" id="ARBA00012513"/>
    </source>
</evidence>
<dbReference type="InterPro" id="IPR000719">
    <property type="entry name" value="Prot_kinase_dom"/>
</dbReference>
<dbReference type="GO" id="GO:0034727">
    <property type="term" value="P:piecemeal microautophagy of the nucleus"/>
    <property type="evidence" value="ECO:0007669"/>
    <property type="project" value="TreeGrafter"/>
</dbReference>
<dbReference type="InterPro" id="IPR008271">
    <property type="entry name" value="Ser/Thr_kinase_AS"/>
</dbReference>
<feature type="compositionally biased region" description="Polar residues" evidence="8">
    <location>
        <begin position="837"/>
        <end position="849"/>
    </location>
</feature>
<name>A0AAD5YJN3_9APHY</name>
<comment type="caution">
    <text evidence="10">The sequence shown here is derived from an EMBL/GenBank/DDBJ whole genome shotgun (WGS) entry which is preliminary data.</text>
</comment>
<keyword evidence="3 7" id="KW-0547">Nucleotide-binding</keyword>
<dbReference type="InterPro" id="IPR022708">
    <property type="entry name" value="Atg1-like_tMIT"/>
</dbReference>
<evidence type="ECO:0000256" key="5">
    <source>
        <dbReference type="ARBA" id="ARBA00022840"/>
    </source>
</evidence>
<protein>
    <recommendedName>
        <fullName evidence="1">non-specific serine/threonine protein kinase</fullName>
        <ecNumber evidence="1">2.7.11.1</ecNumber>
    </recommendedName>
    <alternativeName>
        <fullName evidence="6">Autophagy-related protein 1</fullName>
    </alternativeName>
</protein>
<keyword evidence="11" id="KW-1185">Reference proteome</keyword>
<proteinExistence type="predicted"/>
<evidence type="ECO:0000256" key="3">
    <source>
        <dbReference type="ARBA" id="ARBA00022741"/>
    </source>
</evidence>
<dbReference type="GO" id="GO:0004674">
    <property type="term" value="F:protein serine/threonine kinase activity"/>
    <property type="evidence" value="ECO:0007669"/>
    <property type="project" value="UniProtKB-EC"/>
</dbReference>
<dbReference type="PROSITE" id="PS00107">
    <property type="entry name" value="PROTEIN_KINASE_ATP"/>
    <property type="match status" value="1"/>
</dbReference>
<dbReference type="GO" id="GO:0005829">
    <property type="term" value="C:cytosol"/>
    <property type="evidence" value="ECO:0007669"/>
    <property type="project" value="TreeGrafter"/>
</dbReference>
<dbReference type="Pfam" id="PF12063">
    <property type="entry name" value="ATG1-like_MIT1"/>
    <property type="match status" value="1"/>
</dbReference>
<dbReference type="SMART" id="SM00220">
    <property type="entry name" value="S_TKc"/>
    <property type="match status" value="1"/>
</dbReference>
<dbReference type="EMBL" id="JANAWD010000002">
    <property type="protein sequence ID" value="KAJ3492219.1"/>
    <property type="molecule type" value="Genomic_DNA"/>
</dbReference>
<evidence type="ECO:0000256" key="8">
    <source>
        <dbReference type="SAM" id="MobiDB-lite"/>
    </source>
</evidence>
<dbReference type="GO" id="GO:0005524">
    <property type="term" value="F:ATP binding"/>
    <property type="evidence" value="ECO:0007669"/>
    <property type="project" value="UniProtKB-UniRule"/>
</dbReference>
<evidence type="ECO:0000256" key="4">
    <source>
        <dbReference type="ARBA" id="ARBA00022777"/>
    </source>
</evidence>
<dbReference type="SUPFAM" id="SSF56112">
    <property type="entry name" value="Protein kinase-like (PK-like)"/>
    <property type="match status" value="1"/>
</dbReference>
<evidence type="ECO:0000256" key="7">
    <source>
        <dbReference type="PROSITE-ProRule" id="PRU10141"/>
    </source>
</evidence>
<evidence type="ECO:0000313" key="11">
    <source>
        <dbReference type="Proteomes" id="UP001212997"/>
    </source>
</evidence>
<dbReference type="PROSITE" id="PS50011">
    <property type="entry name" value="PROTEIN_KINASE_DOM"/>
    <property type="match status" value="1"/>
</dbReference>
<evidence type="ECO:0000259" key="9">
    <source>
        <dbReference type="PROSITE" id="PS50011"/>
    </source>
</evidence>
<dbReference type="InterPro" id="IPR045269">
    <property type="entry name" value="Atg1-like"/>
</dbReference>
<dbReference type="InterPro" id="IPR048941">
    <property type="entry name" value="ATG1-like_MIT2"/>
</dbReference>
<dbReference type="GO" id="GO:0042594">
    <property type="term" value="P:response to starvation"/>
    <property type="evidence" value="ECO:0007669"/>
    <property type="project" value="TreeGrafter"/>
</dbReference>
<dbReference type="GO" id="GO:0061709">
    <property type="term" value="P:reticulophagy"/>
    <property type="evidence" value="ECO:0007669"/>
    <property type="project" value="TreeGrafter"/>
</dbReference>
<feature type="compositionally biased region" description="Pro residues" evidence="8">
    <location>
        <begin position="495"/>
        <end position="509"/>
    </location>
</feature>
<dbReference type="InterPro" id="IPR017441">
    <property type="entry name" value="Protein_kinase_ATP_BS"/>
</dbReference>
<dbReference type="PANTHER" id="PTHR24348:SF22">
    <property type="entry name" value="NON-SPECIFIC SERINE_THREONINE PROTEIN KINASE"/>
    <property type="match status" value="1"/>
</dbReference>
<dbReference type="AlphaFoldDB" id="A0AAD5YJN3"/>
<dbReference type="Proteomes" id="UP001212997">
    <property type="component" value="Unassembled WGS sequence"/>
</dbReference>
<keyword evidence="5 7" id="KW-0067">ATP-binding</keyword>
<feature type="region of interest" description="Disordered" evidence="8">
    <location>
        <begin position="325"/>
        <end position="346"/>
    </location>
</feature>
<dbReference type="Pfam" id="PF21127">
    <property type="entry name" value="ATG1-like_MIT2"/>
    <property type="match status" value="1"/>
</dbReference>
<dbReference type="PANTHER" id="PTHR24348">
    <property type="entry name" value="SERINE/THREONINE-PROTEIN KINASE UNC-51-RELATED"/>
    <property type="match status" value="1"/>
</dbReference>
<reference evidence="10" key="1">
    <citation type="submission" date="2022-07" db="EMBL/GenBank/DDBJ databases">
        <title>Genome Sequence of Physisporinus lineatus.</title>
        <authorList>
            <person name="Buettner E."/>
        </authorList>
    </citation>
    <scope>NUCLEOTIDE SEQUENCE</scope>
    <source>
        <strain evidence="10">VT162</strain>
    </source>
</reference>
<evidence type="ECO:0000313" key="10">
    <source>
        <dbReference type="EMBL" id="KAJ3492219.1"/>
    </source>
</evidence>
<dbReference type="GO" id="GO:0010506">
    <property type="term" value="P:regulation of autophagy"/>
    <property type="evidence" value="ECO:0007669"/>
    <property type="project" value="InterPro"/>
</dbReference>
<keyword evidence="4" id="KW-0418">Kinase</keyword>
<dbReference type="InterPro" id="IPR011009">
    <property type="entry name" value="Kinase-like_dom_sf"/>
</dbReference>